<proteinExistence type="predicted"/>
<dbReference type="AlphaFoldDB" id="A0A1L9B7F6"/>
<dbReference type="STRING" id="83449.BON30_23850"/>
<evidence type="ECO:0000313" key="2">
    <source>
        <dbReference type="Proteomes" id="UP000182229"/>
    </source>
</evidence>
<dbReference type="RefSeq" id="WP_071900694.1">
    <property type="nucleotide sequence ID" value="NZ_MPIN01000006.1"/>
</dbReference>
<evidence type="ECO:0000313" key="1">
    <source>
        <dbReference type="EMBL" id="OJH38187.1"/>
    </source>
</evidence>
<dbReference type="EMBL" id="MPIN01000006">
    <property type="protein sequence ID" value="OJH38187.1"/>
    <property type="molecule type" value="Genomic_DNA"/>
</dbReference>
<organism evidence="1 2">
    <name type="scientific">Cystobacter ferrugineus</name>
    <dbReference type="NCBI Taxonomy" id="83449"/>
    <lineage>
        <taxon>Bacteria</taxon>
        <taxon>Pseudomonadati</taxon>
        <taxon>Myxococcota</taxon>
        <taxon>Myxococcia</taxon>
        <taxon>Myxococcales</taxon>
        <taxon>Cystobacterineae</taxon>
        <taxon>Archangiaceae</taxon>
        <taxon>Cystobacter</taxon>
    </lineage>
</organism>
<comment type="caution">
    <text evidence="1">The sequence shown here is derived from an EMBL/GenBank/DDBJ whole genome shotgun (WGS) entry which is preliminary data.</text>
</comment>
<reference evidence="2" key="1">
    <citation type="submission" date="2016-11" db="EMBL/GenBank/DDBJ databases">
        <authorList>
            <person name="Shukria A."/>
            <person name="Stevens D.C."/>
        </authorList>
    </citation>
    <scope>NUCLEOTIDE SEQUENCE [LARGE SCALE GENOMIC DNA]</scope>
    <source>
        <strain evidence="2">Cbfe23</strain>
    </source>
</reference>
<accession>A0A1L9B7F6</accession>
<dbReference type="OrthoDB" id="5512931at2"/>
<sequence>MTLALAGLARFPSELLLVLMAWLLLSHPVHRLLLRLTNWCFNRGAFRAALALTRVLERLPLAAWMRPILWR</sequence>
<protein>
    <submittedName>
        <fullName evidence="1">Uncharacterized protein</fullName>
    </submittedName>
</protein>
<gene>
    <name evidence="1" type="ORF">BON30_23850</name>
</gene>
<reference evidence="1 2" key="2">
    <citation type="submission" date="2016-12" db="EMBL/GenBank/DDBJ databases">
        <title>Draft Genome Sequence of Cystobacter ferrugineus Strain Cbfe23.</title>
        <authorList>
            <person name="Akbar S."/>
            <person name="Dowd S.E."/>
            <person name="Stevens D.C."/>
        </authorList>
    </citation>
    <scope>NUCLEOTIDE SEQUENCE [LARGE SCALE GENOMIC DNA]</scope>
    <source>
        <strain evidence="1 2">Cbfe23</strain>
    </source>
</reference>
<keyword evidence="2" id="KW-1185">Reference proteome</keyword>
<name>A0A1L9B7F6_9BACT</name>
<dbReference type="Proteomes" id="UP000182229">
    <property type="component" value="Unassembled WGS sequence"/>
</dbReference>